<dbReference type="OrthoDB" id="10059120at2759"/>
<proteinExistence type="predicted"/>
<protein>
    <submittedName>
        <fullName evidence="1">Flagellar inner arm dynein light chain Tctex1</fullName>
    </submittedName>
</protein>
<gene>
    <name evidence="1" type="ORF">JKP88DRAFT_200618</name>
</gene>
<dbReference type="InterPro" id="IPR038586">
    <property type="entry name" value="Tctex-1-like_sf"/>
</dbReference>
<dbReference type="PANTHER" id="PTHR21255">
    <property type="entry name" value="T-COMPLEX-ASSOCIATED-TESTIS-EXPRESSED 1/ DYNEIN LIGHT CHAIN"/>
    <property type="match status" value="1"/>
</dbReference>
<dbReference type="PANTHER" id="PTHR21255:SF4">
    <property type="entry name" value="DYNEIN LIGHT CHAIN TCTEX-TYPE"/>
    <property type="match status" value="1"/>
</dbReference>
<keyword evidence="2" id="KW-1185">Reference proteome</keyword>
<sequence>MDFADDAAKYSVEDVDTIVKNAIAGCLTDVTYNAKKVTDWTNHIVDNCLRELQSLNKPFKYIITCIIMQKNGAGLNTSATMFWDPEKDNYCQVPWENQNMHCIVTVYGCAVNIDNTHELD</sequence>
<dbReference type="EMBL" id="JAFCMP010000412">
    <property type="protein sequence ID" value="KAG5180135.1"/>
    <property type="molecule type" value="Genomic_DNA"/>
</dbReference>
<dbReference type="InterPro" id="IPR005334">
    <property type="entry name" value="Tctex-1-like"/>
</dbReference>
<dbReference type="Gene3D" id="3.30.1140.40">
    <property type="entry name" value="Tctex-1"/>
    <property type="match status" value="1"/>
</dbReference>
<dbReference type="CDD" id="cd21455">
    <property type="entry name" value="DLC-like_DYNLT1_DYNLT3"/>
    <property type="match status" value="1"/>
</dbReference>
<dbReference type="GO" id="GO:0005737">
    <property type="term" value="C:cytoplasm"/>
    <property type="evidence" value="ECO:0007669"/>
    <property type="project" value="TreeGrafter"/>
</dbReference>
<dbReference type="GO" id="GO:0005868">
    <property type="term" value="C:cytoplasmic dynein complex"/>
    <property type="evidence" value="ECO:0007669"/>
    <property type="project" value="TreeGrafter"/>
</dbReference>
<keyword evidence="1" id="KW-0966">Cell projection</keyword>
<evidence type="ECO:0000313" key="1">
    <source>
        <dbReference type="EMBL" id="KAG5180135.1"/>
    </source>
</evidence>
<name>A0A835YRL3_9STRA</name>
<reference evidence="1" key="1">
    <citation type="submission" date="2021-02" db="EMBL/GenBank/DDBJ databases">
        <title>First Annotated Genome of the Yellow-green Alga Tribonema minus.</title>
        <authorList>
            <person name="Mahan K.M."/>
        </authorList>
    </citation>
    <scope>NUCLEOTIDE SEQUENCE</scope>
    <source>
        <strain evidence="1">UTEX B ZZ1240</strain>
    </source>
</reference>
<accession>A0A835YRL3</accession>
<dbReference type="GO" id="GO:0045505">
    <property type="term" value="F:dynein intermediate chain binding"/>
    <property type="evidence" value="ECO:0007669"/>
    <property type="project" value="TreeGrafter"/>
</dbReference>
<dbReference type="Proteomes" id="UP000664859">
    <property type="component" value="Unassembled WGS sequence"/>
</dbReference>
<dbReference type="Pfam" id="PF03645">
    <property type="entry name" value="Tctex-1"/>
    <property type="match status" value="1"/>
</dbReference>
<organism evidence="1 2">
    <name type="scientific">Tribonema minus</name>
    <dbReference type="NCBI Taxonomy" id="303371"/>
    <lineage>
        <taxon>Eukaryota</taxon>
        <taxon>Sar</taxon>
        <taxon>Stramenopiles</taxon>
        <taxon>Ochrophyta</taxon>
        <taxon>PX clade</taxon>
        <taxon>Xanthophyceae</taxon>
        <taxon>Tribonematales</taxon>
        <taxon>Tribonemataceae</taxon>
        <taxon>Tribonema</taxon>
    </lineage>
</organism>
<evidence type="ECO:0000313" key="2">
    <source>
        <dbReference type="Proteomes" id="UP000664859"/>
    </source>
</evidence>
<dbReference type="GO" id="GO:0007018">
    <property type="term" value="P:microtubule-based movement"/>
    <property type="evidence" value="ECO:0007669"/>
    <property type="project" value="TreeGrafter"/>
</dbReference>
<keyword evidence="1" id="KW-0282">Flagellum</keyword>
<comment type="caution">
    <text evidence="1">The sequence shown here is derived from an EMBL/GenBank/DDBJ whole genome shotgun (WGS) entry which is preliminary data.</text>
</comment>
<dbReference type="AlphaFoldDB" id="A0A835YRL3"/>
<keyword evidence="1" id="KW-0969">Cilium</keyword>